<evidence type="ECO:0000313" key="2">
    <source>
        <dbReference type="EMBL" id="RUT45342.1"/>
    </source>
</evidence>
<dbReference type="OrthoDB" id="115213at2"/>
<feature type="domain" description="YdhG-like" evidence="1">
    <location>
        <begin position="25"/>
        <end position="114"/>
    </location>
</feature>
<dbReference type="SUPFAM" id="SSF159888">
    <property type="entry name" value="YdhG-like"/>
    <property type="match status" value="1"/>
</dbReference>
<organism evidence="2 3">
    <name type="scientific">Paenibacillus anaericanus</name>
    <dbReference type="NCBI Taxonomy" id="170367"/>
    <lineage>
        <taxon>Bacteria</taxon>
        <taxon>Bacillati</taxon>
        <taxon>Bacillota</taxon>
        <taxon>Bacilli</taxon>
        <taxon>Bacillales</taxon>
        <taxon>Paenibacillaceae</taxon>
        <taxon>Paenibacillus</taxon>
    </lineage>
</organism>
<dbReference type="RefSeq" id="WP_127192946.1">
    <property type="nucleotide sequence ID" value="NZ_RZNY01000012.1"/>
</dbReference>
<reference evidence="2 3" key="1">
    <citation type="submission" date="2018-12" db="EMBL/GenBank/DDBJ databases">
        <authorList>
            <person name="Sun L."/>
            <person name="Chen Z."/>
        </authorList>
    </citation>
    <scope>NUCLEOTIDE SEQUENCE [LARGE SCALE GENOMIC DNA]</scope>
    <source>
        <strain evidence="2 3">DSM 15890</strain>
    </source>
</reference>
<dbReference type="Proteomes" id="UP000279446">
    <property type="component" value="Unassembled WGS sequence"/>
</dbReference>
<keyword evidence="3" id="KW-1185">Reference proteome</keyword>
<protein>
    <recommendedName>
        <fullName evidence="1">YdhG-like domain-containing protein</fullName>
    </recommendedName>
</protein>
<proteinExistence type="predicted"/>
<comment type="caution">
    <text evidence="2">The sequence shown here is derived from an EMBL/GenBank/DDBJ whole genome shotgun (WGS) entry which is preliminary data.</text>
</comment>
<evidence type="ECO:0000313" key="3">
    <source>
        <dbReference type="Proteomes" id="UP000279446"/>
    </source>
</evidence>
<gene>
    <name evidence="2" type="ORF">EJP82_15380</name>
</gene>
<dbReference type="AlphaFoldDB" id="A0A433Y7G3"/>
<sequence>MEDSQITCESIDEYIRKFSPEVQIILESLRKVIKESAPGAEEKMSYQMPTFALHGNLVHFAAYKNHIGFYPTPSGIDAFREELAEYKGAKGSVQFPLEKPLPYELISKIVKFRVDENIKLAEEKKKKKK</sequence>
<dbReference type="EMBL" id="RZNY01000012">
    <property type="protein sequence ID" value="RUT45342.1"/>
    <property type="molecule type" value="Genomic_DNA"/>
</dbReference>
<dbReference type="Pfam" id="PF08818">
    <property type="entry name" value="DUF1801"/>
    <property type="match status" value="1"/>
</dbReference>
<accession>A0A433Y7G3</accession>
<evidence type="ECO:0000259" key="1">
    <source>
        <dbReference type="Pfam" id="PF08818"/>
    </source>
</evidence>
<name>A0A433Y7G3_9BACL</name>
<dbReference type="Gene3D" id="3.90.1150.200">
    <property type="match status" value="1"/>
</dbReference>
<dbReference type="InterPro" id="IPR014922">
    <property type="entry name" value="YdhG-like"/>
</dbReference>